<evidence type="ECO:0000256" key="1">
    <source>
        <dbReference type="SAM" id="MobiDB-lite"/>
    </source>
</evidence>
<proteinExistence type="predicted"/>
<feature type="compositionally biased region" description="Basic and acidic residues" evidence="1">
    <location>
        <begin position="9"/>
        <end position="18"/>
    </location>
</feature>
<protein>
    <submittedName>
        <fullName evidence="2">Small conserved protein</fullName>
    </submittedName>
</protein>
<dbReference type="AlphaFoldDB" id="A0A829GG19"/>
<organism evidence="2 3">
    <name type="scientific">Lacticaseibacillus paracasei subsp. paracasei Lpp123</name>
    <dbReference type="NCBI Taxonomy" id="1256201"/>
    <lineage>
        <taxon>Bacteria</taxon>
        <taxon>Bacillati</taxon>
        <taxon>Bacillota</taxon>
        <taxon>Bacilli</taxon>
        <taxon>Lactobacillales</taxon>
        <taxon>Lactobacillaceae</taxon>
        <taxon>Lacticaseibacillus</taxon>
    </lineage>
</organism>
<dbReference type="Proteomes" id="UP000014316">
    <property type="component" value="Unassembled WGS sequence"/>
</dbReference>
<evidence type="ECO:0000313" key="3">
    <source>
        <dbReference type="Proteomes" id="UP000014316"/>
    </source>
</evidence>
<name>A0A829GG19_LACPA</name>
<gene>
    <name evidence="2" type="ORF">Lpp123_14708</name>
</gene>
<feature type="non-terminal residue" evidence="2">
    <location>
        <position position="1"/>
    </location>
</feature>
<reference evidence="2 3" key="1">
    <citation type="journal article" date="2013" name="PLoS ONE">
        <title>Lactobacillus paracasei comparative genomics: towards species pan-genome definition and exploitation of diversity.</title>
        <authorList>
            <person name="Smokvina T."/>
            <person name="Wels M."/>
            <person name="Polka J."/>
            <person name="Chervaux C."/>
            <person name="Brisse S."/>
            <person name="Boekhorst J."/>
            <person name="van Hylckama Vlieg J.E."/>
            <person name="Siezen R.J."/>
        </authorList>
    </citation>
    <scope>NUCLEOTIDE SEQUENCE [LARGE SCALE GENOMIC DNA]</scope>
    <source>
        <strain evidence="2 3">Lpp123</strain>
    </source>
</reference>
<feature type="region of interest" description="Disordered" evidence="1">
    <location>
        <begin position="1"/>
        <end position="24"/>
    </location>
</feature>
<sequence>TETQVTEIYHVDEKKEPQPAEPQA</sequence>
<comment type="caution">
    <text evidence="2">The sequence shown here is derived from an EMBL/GenBank/DDBJ whole genome shotgun (WGS) entry which is preliminary data.</text>
</comment>
<evidence type="ECO:0000313" key="2">
    <source>
        <dbReference type="EMBL" id="EPC49470.1"/>
    </source>
</evidence>
<dbReference type="EMBL" id="ANJW01000860">
    <property type="protein sequence ID" value="EPC49470.1"/>
    <property type="molecule type" value="Genomic_DNA"/>
</dbReference>
<accession>A0A829GG19</accession>